<dbReference type="PANTHER" id="PTHR33653">
    <property type="entry name" value="RIBONUCLEASE VAPC2"/>
    <property type="match status" value="1"/>
</dbReference>
<keyword evidence="2" id="KW-1277">Toxin-antitoxin system</keyword>
<keyword evidence="10" id="KW-1185">Reference proteome</keyword>
<organism evidence="9 10">
    <name type="scientific">Gloeobacter morelensis MG652769</name>
    <dbReference type="NCBI Taxonomy" id="2781736"/>
    <lineage>
        <taxon>Bacteria</taxon>
        <taxon>Bacillati</taxon>
        <taxon>Cyanobacteriota</taxon>
        <taxon>Cyanophyceae</taxon>
        <taxon>Gloeobacterales</taxon>
        <taxon>Gloeobacteraceae</taxon>
        <taxon>Gloeobacter</taxon>
        <taxon>Gloeobacter morelensis</taxon>
    </lineage>
</organism>
<keyword evidence="4" id="KW-0479">Metal-binding</keyword>
<evidence type="ECO:0000259" key="8">
    <source>
        <dbReference type="Pfam" id="PF01850"/>
    </source>
</evidence>
<dbReference type="SUPFAM" id="SSF88723">
    <property type="entry name" value="PIN domain-like"/>
    <property type="match status" value="1"/>
</dbReference>
<gene>
    <name evidence="9" type="ORF">ISF26_07725</name>
</gene>
<proteinExistence type="inferred from homology"/>
<protein>
    <submittedName>
        <fullName evidence="9">PIN domain-containing protein</fullName>
    </submittedName>
</protein>
<reference evidence="9 10" key="1">
    <citation type="journal article" date="2021" name="Genome Biol. Evol.">
        <title>Complete Genome Sequencing of a Novel Gloeobacter Species from a Waterfall Cave in Mexico.</title>
        <authorList>
            <person name="Saw J.H."/>
            <person name="Cardona T."/>
            <person name="Montejano G."/>
        </authorList>
    </citation>
    <scope>NUCLEOTIDE SEQUENCE [LARGE SCALE GENOMIC DNA]</scope>
    <source>
        <strain evidence="9">MG652769</strain>
    </source>
</reference>
<evidence type="ECO:0000256" key="3">
    <source>
        <dbReference type="ARBA" id="ARBA00022722"/>
    </source>
</evidence>
<sequence length="115" mass="13738">MARECFERIVGEQPVFLSRFTQMELLQGCRDEREWVLLQAHLREQDYAELSEHTWQEAARIYYDLRRRGLTVRSSIDCCIAQLAIDRRLALLHSDRDFEAIQQVRVLSCVRFSFE</sequence>
<dbReference type="EMBL" id="CP063845">
    <property type="protein sequence ID" value="UFP96088.1"/>
    <property type="molecule type" value="Genomic_DNA"/>
</dbReference>
<evidence type="ECO:0000256" key="2">
    <source>
        <dbReference type="ARBA" id="ARBA00022649"/>
    </source>
</evidence>
<keyword evidence="3" id="KW-0540">Nuclease</keyword>
<dbReference type="Pfam" id="PF01850">
    <property type="entry name" value="PIN"/>
    <property type="match status" value="1"/>
</dbReference>
<dbReference type="InterPro" id="IPR002716">
    <property type="entry name" value="PIN_dom"/>
</dbReference>
<evidence type="ECO:0000313" key="10">
    <source>
        <dbReference type="Proteomes" id="UP001054846"/>
    </source>
</evidence>
<dbReference type="PANTHER" id="PTHR33653:SF1">
    <property type="entry name" value="RIBONUCLEASE VAPC2"/>
    <property type="match status" value="1"/>
</dbReference>
<evidence type="ECO:0000313" key="9">
    <source>
        <dbReference type="EMBL" id="UFP96088.1"/>
    </source>
</evidence>
<name>A0ABY3PQU9_9CYAN</name>
<evidence type="ECO:0000256" key="7">
    <source>
        <dbReference type="ARBA" id="ARBA00038093"/>
    </source>
</evidence>
<keyword evidence="6" id="KW-0460">Magnesium</keyword>
<dbReference type="Gene3D" id="3.40.50.1010">
    <property type="entry name" value="5'-nuclease"/>
    <property type="match status" value="1"/>
</dbReference>
<feature type="domain" description="PIN" evidence="8">
    <location>
        <begin position="5"/>
        <end position="101"/>
    </location>
</feature>
<dbReference type="InterPro" id="IPR029060">
    <property type="entry name" value="PIN-like_dom_sf"/>
</dbReference>
<evidence type="ECO:0000256" key="4">
    <source>
        <dbReference type="ARBA" id="ARBA00022723"/>
    </source>
</evidence>
<evidence type="ECO:0000256" key="5">
    <source>
        <dbReference type="ARBA" id="ARBA00022801"/>
    </source>
</evidence>
<evidence type="ECO:0000256" key="6">
    <source>
        <dbReference type="ARBA" id="ARBA00022842"/>
    </source>
</evidence>
<dbReference type="Proteomes" id="UP001054846">
    <property type="component" value="Chromosome"/>
</dbReference>
<evidence type="ECO:0000256" key="1">
    <source>
        <dbReference type="ARBA" id="ARBA00001946"/>
    </source>
</evidence>
<comment type="cofactor">
    <cofactor evidence="1">
        <name>Mg(2+)</name>
        <dbReference type="ChEBI" id="CHEBI:18420"/>
    </cofactor>
</comment>
<dbReference type="InterPro" id="IPR050556">
    <property type="entry name" value="Type_II_TA_system_RNase"/>
</dbReference>
<comment type="similarity">
    <text evidence="7">Belongs to the PINc/VapC protein family.</text>
</comment>
<keyword evidence="5" id="KW-0378">Hydrolase</keyword>
<accession>A0ABY3PQU9</accession>